<protein>
    <submittedName>
        <fullName evidence="5">Ribosomal protein S11</fullName>
    </submittedName>
</protein>
<dbReference type="GO" id="GO:0003735">
    <property type="term" value="F:structural constituent of ribosome"/>
    <property type="evidence" value="ECO:0007669"/>
    <property type="project" value="InterPro"/>
</dbReference>
<proteinExistence type="inferred from homology"/>
<reference evidence="5" key="1">
    <citation type="journal article" date="2018" name="Int. J. Parasitol.">
        <title>Next generation sequencing from Hepatozoon canis (Apicomplexa: Coccidia: Adeleorina): Complete apicoplast genome and multiple mitochondrion-associated sequences.</title>
        <authorList>
            <person name="Leveille A.N."/>
            <person name="Baneth G."/>
            <person name="Barta J.R."/>
        </authorList>
    </citation>
    <scope>NUCLEOTIDE SEQUENCE</scope>
</reference>
<dbReference type="GO" id="GO:0005840">
    <property type="term" value="C:ribosome"/>
    <property type="evidence" value="ECO:0007669"/>
    <property type="project" value="UniProtKB-KW"/>
</dbReference>
<dbReference type="GO" id="GO:0006412">
    <property type="term" value="P:translation"/>
    <property type="evidence" value="ECO:0007669"/>
    <property type="project" value="InterPro"/>
</dbReference>
<sequence length="121" mass="14186">MVIQYYLYINFKKNNIIMTLTNKIFYLNKYKEKTLKTVTSGVYGIKNKQKNTPFSCLFMLKQLITVKVINLILKGESCLKNLVIDYLTQDGVRILSIYESTITPYNGCKYSNKKILNEYKN</sequence>
<dbReference type="InterPro" id="IPR001971">
    <property type="entry name" value="Ribosomal_uS11"/>
</dbReference>
<evidence type="ECO:0000256" key="2">
    <source>
        <dbReference type="ARBA" id="ARBA00006194"/>
    </source>
</evidence>
<keyword evidence="3 5" id="KW-0689">Ribosomal protein</keyword>
<evidence type="ECO:0000256" key="4">
    <source>
        <dbReference type="ARBA" id="ARBA00023274"/>
    </source>
</evidence>
<name>A0A3S8TEU0_9APIC</name>
<comment type="similarity">
    <text evidence="2">Belongs to the universal ribosomal protein uS11 family.</text>
</comment>
<dbReference type="InterPro" id="IPR036967">
    <property type="entry name" value="Ribosomal_uS11_sf"/>
</dbReference>
<evidence type="ECO:0000256" key="3">
    <source>
        <dbReference type="ARBA" id="ARBA00022980"/>
    </source>
</evidence>
<dbReference type="Gene3D" id="3.30.420.80">
    <property type="entry name" value="Ribosomal protein S11"/>
    <property type="match status" value="1"/>
</dbReference>
<dbReference type="SUPFAM" id="SSF53137">
    <property type="entry name" value="Translational machinery components"/>
    <property type="match status" value="1"/>
</dbReference>
<dbReference type="GO" id="GO:1990904">
    <property type="term" value="C:ribonucleoprotein complex"/>
    <property type="evidence" value="ECO:0007669"/>
    <property type="project" value="UniProtKB-KW"/>
</dbReference>
<accession>A0A3S8TEU0</accession>
<dbReference type="GO" id="GO:0009507">
    <property type="term" value="C:chloroplast"/>
    <property type="evidence" value="ECO:0007669"/>
    <property type="project" value="UniProtKB-SubCell"/>
</dbReference>
<evidence type="ECO:0000256" key="1">
    <source>
        <dbReference type="ARBA" id="ARBA00004229"/>
    </source>
</evidence>
<keyword evidence="4" id="KW-0687">Ribonucleoprotein</keyword>
<dbReference type="EMBL" id="MH557086">
    <property type="protein sequence ID" value="AZL34667.1"/>
    <property type="molecule type" value="Genomic_DNA"/>
</dbReference>
<organism evidence="5">
    <name type="scientific">Hepatozoon canis</name>
    <dbReference type="NCBI Taxonomy" id="110120"/>
    <lineage>
        <taxon>Eukaryota</taxon>
        <taxon>Sar</taxon>
        <taxon>Alveolata</taxon>
        <taxon>Apicomplexa</taxon>
        <taxon>Adeleorina</taxon>
        <taxon>Hepatozoidae</taxon>
        <taxon>Hepatozoon</taxon>
    </lineage>
</organism>
<dbReference type="AlphaFoldDB" id="A0A3S8TEU0"/>
<evidence type="ECO:0000313" key="5">
    <source>
        <dbReference type="EMBL" id="AZL34667.1"/>
    </source>
</evidence>
<comment type="subcellular location">
    <subcellularLocation>
        <location evidence="1">Plastid</location>
        <location evidence="1">Chloroplast</location>
    </subcellularLocation>
</comment>
<dbReference type="PIRSF" id="PIRSF002131">
    <property type="entry name" value="Ribosomal_S11"/>
    <property type="match status" value="1"/>
</dbReference>